<organism evidence="2 3">
    <name type="scientific">Papaver atlanticum</name>
    <dbReference type="NCBI Taxonomy" id="357466"/>
    <lineage>
        <taxon>Eukaryota</taxon>
        <taxon>Viridiplantae</taxon>
        <taxon>Streptophyta</taxon>
        <taxon>Embryophyta</taxon>
        <taxon>Tracheophyta</taxon>
        <taxon>Spermatophyta</taxon>
        <taxon>Magnoliopsida</taxon>
        <taxon>Ranunculales</taxon>
        <taxon>Papaveraceae</taxon>
        <taxon>Papaveroideae</taxon>
        <taxon>Papaver</taxon>
    </lineage>
</organism>
<feature type="non-terminal residue" evidence="2">
    <location>
        <position position="111"/>
    </location>
</feature>
<keyword evidence="3" id="KW-1185">Reference proteome</keyword>
<evidence type="ECO:0000313" key="3">
    <source>
        <dbReference type="Proteomes" id="UP001202328"/>
    </source>
</evidence>
<keyword evidence="1" id="KW-0472">Membrane</keyword>
<evidence type="ECO:0000256" key="1">
    <source>
        <dbReference type="SAM" id="Phobius"/>
    </source>
</evidence>
<keyword evidence="1" id="KW-0812">Transmembrane</keyword>
<proteinExistence type="predicted"/>
<evidence type="ECO:0000313" key="2">
    <source>
        <dbReference type="EMBL" id="KAI3956093.1"/>
    </source>
</evidence>
<reference evidence="2" key="1">
    <citation type="submission" date="2022-04" db="EMBL/GenBank/DDBJ databases">
        <title>A functionally conserved STORR gene fusion in Papaver species that diverged 16.8 million years ago.</title>
        <authorList>
            <person name="Catania T."/>
        </authorList>
    </citation>
    <scope>NUCLEOTIDE SEQUENCE</scope>
    <source>
        <strain evidence="2">S-188037</strain>
    </source>
</reference>
<protein>
    <submittedName>
        <fullName evidence="2">Uncharacterized protein</fullName>
    </submittedName>
</protein>
<comment type="caution">
    <text evidence="2">The sequence shown here is derived from an EMBL/GenBank/DDBJ whole genome shotgun (WGS) entry which is preliminary data.</text>
</comment>
<accession>A0AAD4TEA1</accession>
<name>A0AAD4TEA1_9MAGN</name>
<gene>
    <name evidence="2" type="ORF">MKW98_027407</name>
</gene>
<feature type="transmembrane region" description="Helical" evidence="1">
    <location>
        <begin position="45"/>
        <end position="65"/>
    </location>
</feature>
<sequence length="111" mass="12536">RKESPNGEVDRPVFYMATHVYKNIPDDPLHPKHVSPKKLVSFVDFLSFIIWILMLVSSVGGSEIYHYIGYVRGMGGEVSKTEILASIATREQLGIEKLKSQCLQTQLNTLE</sequence>
<feature type="non-terminal residue" evidence="2">
    <location>
        <position position="1"/>
    </location>
</feature>
<keyword evidence="1" id="KW-1133">Transmembrane helix</keyword>
<dbReference type="Proteomes" id="UP001202328">
    <property type="component" value="Unassembled WGS sequence"/>
</dbReference>
<dbReference type="EMBL" id="JAJJMB010001710">
    <property type="protein sequence ID" value="KAI3956093.1"/>
    <property type="molecule type" value="Genomic_DNA"/>
</dbReference>
<dbReference type="AlphaFoldDB" id="A0AAD4TEA1"/>